<gene>
    <name evidence="1" type="ORF">RCL2_002576500</name>
</gene>
<comment type="caution">
    <text evidence="1">The sequence shown here is derived from an EMBL/GenBank/DDBJ whole genome shotgun (WGS) entry which is preliminary data.</text>
</comment>
<accession>A0A8H3M7L6</accession>
<proteinExistence type="predicted"/>
<name>A0A8H3M7L6_9GLOM</name>
<reference evidence="1" key="1">
    <citation type="submission" date="2019-10" db="EMBL/GenBank/DDBJ databases">
        <title>Conservation and host-specific expression of non-tandemly repeated heterogenous ribosome RNA gene in arbuscular mycorrhizal fungi.</title>
        <authorList>
            <person name="Maeda T."/>
            <person name="Kobayashi Y."/>
            <person name="Nakagawa T."/>
            <person name="Ezawa T."/>
            <person name="Yamaguchi K."/>
            <person name="Bino T."/>
            <person name="Nishimoto Y."/>
            <person name="Shigenobu S."/>
            <person name="Kawaguchi M."/>
        </authorList>
    </citation>
    <scope>NUCLEOTIDE SEQUENCE</scope>
    <source>
        <strain evidence="1">HR1</strain>
    </source>
</reference>
<evidence type="ECO:0000313" key="2">
    <source>
        <dbReference type="Proteomes" id="UP000615446"/>
    </source>
</evidence>
<dbReference type="EMBL" id="BLAL01000278">
    <property type="protein sequence ID" value="GES99255.1"/>
    <property type="molecule type" value="Genomic_DNA"/>
</dbReference>
<protein>
    <submittedName>
        <fullName evidence="1">Uncharacterized protein</fullName>
    </submittedName>
</protein>
<organism evidence="1 2">
    <name type="scientific">Rhizophagus clarus</name>
    <dbReference type="NCBI Taxonomy" id="94130"/>
    <lineage>
        <taxon>Eukaryota</taxon>
        <taxon>Fungi</taxon>
        <taxon>Fungi incertae sedis</taxon>
        <taxon>Mucoromycota</taxon>
        <taxon>Glomeromycotina</taxon>
        <taxon>Glomeromycetes</taxon>
        <taxon>Glomerales</taxon>
        <taxon>Glomeraceae</taxon>
        <taxon>Rhizophagus</taxon>
    </lineage>
</organism>
<dbReference type="OrthoDB" id="2332391at2759"/>
<dbReference type="Proteomes" id="UP000615446">
    <property type="component" value="Unassembled WGS sequence"/>
</dbReference>
<sequence>MKSHFRANQMTNNFAPAETIRTDTLPAKITRSISSFFLDYFGHFTERNQDNPKCASVSKELKHPFRRINIGQLRGYSPTAKFLSVSDKEMKEMIDHILEQRKSLSNGISMIGQVGGIIPGHGIAFSVIQKVLEYISEEKSLHDQILGRRIDRDVTKYGINTMKSNIDAIESLIKRLKTGNLTSEGRNAEHPLITSPFLIAFSQLYTTVCTYRIELDPACNKMIEDEKKRLKNVIEDYKINAIEERLKMIKVVQMLKVPHYEGSSIKDNVFKLFNSGNIFNNLKDNAKLIKLHEVDIVKDGFGYDSKQNELHYWDRTFWDQERQFTNNYAYPMVVKIEYEKFFDEIINTIY</sequence>
<dbReference type="AlphaFoldDB" id="A0A8H3M7L6"/>
<evidence type="ECO:0000313" key="1">
    <source>
        <dbReference type="EMBL" id="GES99255.1"/>
    </source>
</evidence>